<reference evidence="2" key="2">
    <citation type="submission" date="2025-09" db="UniProtKB">
        <authorList>
            <consortium name="Ensembl"/>
        </authorList>
    </citation>
    <scope>IDENTIFICATION</scope>
</reference>
<dbReference type="InterPro" id="IPR036691">
    <property type="entry name" value="Endo/exonu/phosph_ase_sf"/>
</dbReference>
<dbReference type="PROSITE" id="PS50878">
    <property type="entry name" value="RT_POL"/>
    <property type="match status" value="1"/>
</dbReference>
<sequence length="1251" mass="144808">MSTLTVTSYNVKGLHSPIKRKKVLLQLRQLKCHVALLQETHLSDAEHQKLNKSWADKVYFSSHCSGRKRGVAILIHRQINFTETLVHKDREGRFLLINGIIDGTAVSFINVYAPNEDVPGFIKSVFNMIAEYSSGLLIMGGDFNCVMSNLDRQSASHTPISKMGKMLKNLSIEAGLVDVWRSKFPKERNFTFYSNRFVSYSRIDYFFTAKAELHRIEDITILPITISDHAPVTLQWDIGLTPSFKQWRLNASLLNDKDFITFVKAEFKSYLDINNTPETSPIMLWDCAKAYLRGSIISYATAKKRQKIAKQKDLEDKIRDLEYEHKKGREPRILNHLNKTRRELQDLLSGKIEGNLRFAKQQYYENGNRASRLLAFRLKKQQSSNVVQKLKSGNKSILKPKEIAEAFSEFYKVLYQDTDTCTDETRIANYLQNIHVSELSDTIAKQLDEPIREGEIENVISSLKNNKCPGPDGFINEFYKCFMDILTPHLLKAYRYGLETKTMAPSWSNATIVVLHKEGRDPTDCGSYRPLSMLNGDVRILTGILARRLNVIITQIIHPDQTGFITRRHYGNNLRRLLNIISHQKENKAMTAVISLDAQKAFDRVSWKYLIQTLKRFKFGPKFVEWIQTLYSSPQAAVRVNGFRSARFKLERGCRQGCPLSPLLFAISIEPLAQLIRDNDEIKGTLIGTEEHKISLYADDVLLYLTDPVSSIPKLKEMISVYGYFSGYKINVDKTEAMDVNSNIPLEVKQQSSFRWSKEGIKYLGISIPLSLNDLFHANYGKTLDIIKKDLERWSALPLSFLGRIETIRMNLLPRLLYLFQMLPIVVPKSTFTDLDKTISKFIWQNKRPRIKYKTLQRSKGEGGLNLPVLKYYFWAAQLKPLISWIQGDSQTRWLSIEQTTCSEPLNVLPFLDIPIKELSLWTRTTLNIWNKVRVAFKLPRGLSILTSIGYIKSFAPNSIDKSYSKWAEEQRLTFLHQLINVNNLMSFEELRRHFHLKKSDFFRYLQLRSFLTSHKDWGKILNPTPIENTLIQFQKGEGDKKLITKFYKVFLSMNLNGPTRTKQRWEAETDKIISDEMWEGAWTGAHRVTSSNTWREYKWKVISRYFRTPDVVAKIDPKVPSLCWRNCGSAVPNHTHIFWSCPILQNYWDEVYKAINQIFQEDIPKDATVALLGIMPVSVQGRAKSYLLNILFTAALKCITIKWMQVEPPCYNVWVQKVRELYQMEKITYSLRLQKSVFSLRWSPAEVLFL</sequence>
<keyword evidence="3" id="KW-1185">Reference proteome</keyword>
<dbReference type="PANTHER" id="PTHR31635:SF196">
    <property type="entry name" value="REVERSE TRANSCRIPTASE DOMAIN-CONTAINING PROTEIN-RELATED"/>
    <property type="match status" value="1"/>
</dbReference>
<accession>A0A9J8CDA5</accession>
<feature type="domain" description="Reverse transcriptase" evidence="1">
    <location>
        <begin position="496"/>
        <end position="768"/>
    </location>
</feature>
<evidence type="ECO:0000259" key="1">
    <source>
        <dbReference type="PROSITE" id="PS50878"/>
    </source>
</evidence>
<dbReference type="SUPFAM" id="SSF56672">
    <property type="entry name" value="DNA/RNA polymerases"/>
    <property type="match status" value="1"/>
</dbReference>
<dbReference type="SUPFAM" id="SSF56219">
    <property type="entry name" value="DNase I-like"/>
    <property type="match status" value="1"/>
</dbReference>
<dbReference type="InterPro" id="IPR005135">
    <property type="entry name" value="Endo/exonuclease/phosphatase"/>
</dbReference>
<dbReference type="CDD" id="cd09076">
    <property type="entry name" value="L1-EN"/>
    <property type="match status" value="1"/>
</dbReference>
<evidence type="ECO:0000313" key="2">
    <source>
        <dbReference type="Ensembl" id="ENSCCRP00000167877.1"/>
    </source>
</evidence>
<dbReference type="Gene3D" id="3.60.10.10">
    <property type="entry name" value="Endonuclease/exonuclease/phosphatase"/>
    <property type="match status" value="1"/>
</dbReference>
<dbReference type="Ensembl" id="ENSCCRT00000204841.1">
    <property type="protein sequence ID" value="ENSCCRP00000167877.1"/>
    <property type="gene ID" value="ENSCCRG00000080742.1"/>
</dbReference>
<dbReference type="InterPro" id="IPR000477">
    <property type="entry name" value="RT_dom"/>
</dbReference>
<reference evidence="2" key="1">
    <citation type="submission" date="2025-08" db="UniProtKB">
        <authorList>
            <consortium name="Ensembl"/>
        </authorList>
    </citation>
    <scope>IDENTIFICATION</scope>
</reference>
<dbReference type="Proteomes" id="UP001108240">
    <property type="component" value="Unplaced"/>
</dbReference>
<proteinExistence type="predicted"/>
<dbReference type="PANTHER" id="PTHR31635">
    <property type="entry name" value="REVERSE TRANSCRIPTASE DOMAIN-CONTAINING PROTEIN-RELATED"/>
    <property type="match status" value="1"/>
</dbReference>
<dbReference type="Pfam" id="PF03372">
    <property type="entry name" value="Exo_endo_phos"/>
    <property type="match status" value="1"/>
</dbReference>
<dbReference type="CDD" id="cd01650">
    <property type="entry name" value="RT_nLTR_like"/>
    <property type="match status" value="1"/>
</dbReference>
<dbReference type="GeneTree" id="ENSGT00940000164735"/>
<evidence type="ECO:0000313" key="3">
    <source>
        <dbReference type="Proteomes" id="UP001108240"/>
    </source>
</evidence>
<dbReference type="InterPro" id="IPR043502">
    <property type="entry name" value="DNA/RNA_pol_sf"/>
</dbReference>
<protein>
    <recommendedName>
        <fullName evidence="1">Reverse transcriptase domain-containing protein</fullName>
    </recommendedName>
</protein>
<dbReference type="Pfam" id="PF00078">
    <property type="entry name" value="RVT_1"/>
    <property type="match status" value="1"/>
</dbReference>
<organism evidence="2 3">
    <name type="scientific">Cyprinus carpio carpio</name>
    <dbReference type="NCBI Taxonomy" id="630221"/>
    <lineage>
        <taxon>Eukaryota</taxon>
        <taxon>Metazoa</taxon>
        <taxon>Chordata</taxon>
        <taxon>Craniata</taxon>
        <taxon>Vertebrata</taxon>
        <taxon>Euteleostomi</taxon>
        <taxon>Actinopterygii</taxon>
        <taxon>Neopterygii</taxon>
        <taxon>Teleostei</taxon>
        <taxon>Ostariophysi</taxon>
        <taxon>Cypriniformes</taxon>
        <taxon>Cyprinidae</taxon>
        <taxon>Cyprininae</taxon>
        <taxon>Cyprinus</taxon>
    </lineage>
</organism>
<name>A0A9J8CDA5_CYPCA</name>
<dbReference type="AlphaFoldDB" id="A0A9J8CDA5"/>
<dbReference type="OMA" id="RITEGEW"/>
<dbReference type="GO" id="GO:0003824">
    <property type="term" value="F:catalytic activity"/>
    <property type="evidence" value="ECO:0007669"/>
    <property type="project" value="InterPro"/>
</dbReference>